<keyword evidence="2" id="KW-1185">Reference proteome</keyword>
<name>A0A7X9P098_9BACT</name>
<dbReference type="RefSeq" id="WP_169655367.1">
    <property type="nucleotide sequence ID" value="NZ_JABANE010000008.1"/>
</dbReference>
<reference evidence="1 2" key="1">
    <citation type="submission" date="2020-04" db="EMBL/GenBank/DDBJ databases">
        <title>Flammeovirga sp. SR4, a novel species isolated from seawater.</title>
        <authorList>
            <person name="Wang X."/>
        </authorList>
    </citation>
    <scope>NUCLEOTIDE SEQUENCE [LARGE SCALE GENOMIC DNA]</scope>
    <source>
        <strain evidence="1 2">ATCC 23126</strain>
    </source>
</reference>
<gene>
    <name evidence="1" type="ORF">HHU12_04375</name>
</gene>
<dbReference type="Proteomes" id="UP000576082">
    <property type="component" value="Unassembled WGS sequence"/>
</dbReference>
<proteinExistence type="predicted"/>
<comment type="caution">
    <text evidence="1">The sequence shown here is derived from an EMBL/GenBank/DDBJ whole genome shotgun (WGS) entry which is preliminary data.</text>
</comment>
<evidence type="ECO:0000313" key="1">
    <source>
        <dbReference type="EMBL" id="NME67196.1"/>
    </source>
</evidence>
<protein>
    <submittedName>
        <fullName evidence="1">Uncharacterized protein</fullName>
    </submittedName>
</protein>
<organism evidence="1 2">
    <name type="scientific">Flammeovirga aprica JL-4</name>
    <dbReference type="NCBI Taxonomy" id="694437"/>
    <lineage>
        <taxon>Bacteria</taxon>
        <taxon>Pseudomonadati</taxon>
        <taxon>Bacteroidota</taxon>
        <taxon>Cytophagia</taxon>
        <taxon>Cytophagales</taxon>
        <taxon>Flammeovirgaceae</taxon>
        <taxon>Flammeovirga</taxon>
    </lineage>
</organism>
<dbReference type="EMBL" id="JABANE010000008">
    <property type="protein sequence ID" value="NME67196.1"/>
    <property type="molecule type" value="Genomic_DNA"/>
</dbReference>
<dbReference type="AlphaFoldDB" id="A0A7X9P098"/>
<evidence type="ECO:0000313" key="2">
    <source>
        <dbReference type="Proteomes" id="UP000576082"/>
    </source>
</evidence>
<accession>A0A7X9P098</accession>
<sequence>MSASKKDKELELLIQALQERVEVLENIAGLKKSGKEEVLKVPDSFEHNNKKYTFSVVKFSMRGESYITSKIAENPKQYEEVLGTLEEIEASIIEVVNLASDAGAENE</sequence>